<name>A0AA97PFA1_PYRO3</name>
<evidence type="ECO:0000313" key="1">
    <source>
        <dbReference type="EMBL" id="ELQ32462.1"/>
    </source>
</evidence>
<dbReference type="AlphaFoldDB" id="A0AA97PFA1"/>
<gene>
    <name evidence="1" type="ORF">OOU_Y34scaffold01148g1</name>
</gene>
<sequence length="35" mass="4188">MFCPFNENIPIKFGNGLKPRKKLCVPLYNIFWVLF</sequence>
<dbReference type="Proteomes" id="UP000011086">
    <property type="component" value="Unassembled WGS sequence"/>
</dbReference>
<dbReference type="EMBL" id="JH792900">
    <property type="protein sequence ID" value="ELQ32462.1"/>
    <property type="molecule type" value="Genomic_DNA"/>
</dbReference>
<protein>
    <submittedName>
        <fullName evidence="1">Uncharacterized protein</fullName>
    </submittedName>
</protein>
<reference evidence="1" key="1">
    <citation type="journal article" date="2012" name="PLoS Genet.">
        <title>Comparative analysis of the genomes of two field isolates of the rice blast fungus Magnaporthe oryzae.</title>
        <authorList>
            <person name="Xue M."/>
            <person name="Yang J."/>
            <person name="Li Z."/>
            <person name="Hu S."/>
            <person name="Yao N."/>
            <person name="Dean R.A."/>
            <person name="Zhao W."/>
            <person name="Shen M."/>
            <person name="Zhang H."/>
            <person name="Li C."/>
            <person name="Liu L."/>
            <person name="Cao L."/>
            <person name="Xu X."/>
            <person name="Xing Y."/>
            <person name="Hsiang T."/>
            <person name="Zhang Z."/>
            <person name="Xu J.R."/>
            <person name="Peng Y.L."/>
        </authorList>
    </citation>
    <scope>NUCLEOTIDE SEQUENCE</scope>
    <source>
        <strain evidence="1">Y34</strain>
    </source>
</reference>
<proteinExistence type="predicted"/>
<organism evidence="1">
    <name type="scientific">Pyricularia oryzae (strain Y34)</name>
    <name type="common">Rice blast fungus</name>
    <name type="synonym">Magnaporthe oryzae</name>
    <dbReference type="NCBI Taxonomy" id="1143189"/>
    <lineage>
        <taxon>Eukaryota</taxon>
        <taxon>Fungi</taxon>
        <taxon>Dikarya</taxon>
        <taxon>Ascomycota</taxon>
        <taxon>Pezizomycotina</taxon>
        <taxon>Sordariomycetes</taxon>
        <taxon>Sordariomycetidae</taxon>
        <taxon>Magnaporthales</taxon>
        <taxon>Pyriculariaceae</taxon>
        <taxon>Pyricularia</taxon>
    </lineage>
</organism>
<accession>A0AA97PFA1</accession>